<evidence type="ECO:0000256" key="1">
    <source>
        <dbReference type="ARBA" id="ARBA00010617"/>
    </source>
</evidence>
<dbReference type="Proteomes" id="UP000316096">
    <property type="component" value="Unassembled WGS sequence"/>
</dbReference>
<dbReference type="OrthoDB" id="3203662at2"/>
<dbReference type="InterPro" id="IPR001128">
    <property type="entry name" value="Cyt_P450"/>
</dbReference>
<keyword evidence="8" id="KW-1185">Reference proteome</keyword>
<evidence type="ECO:0000313" key="7">
    <source>
        <dbReference type="EMBL" id="TQL95484.1"/>
    </source>
</evidence>
<keyword evidence="2" id="KW-0349">Heme</keyword>
<evidence type="ECO:0000256" key="3">
    <source>
        <dbReference type="ARBA" id="ARBA00022723"/>
    </source>
</evidence>
<sequence>MGIDIITPELYETRGFPDDDFRRLRRESPIHWYEDPAQGAPGFWAVTRYDDVVHVSRHPELFSSHARTSMFTELAEDDIALYQLMMLFMDPPQHTRQRMFVNRGFTPRMIKQLEEHIREVAHRLIDEVVTRGECCFVRDIAAPFPLYVICELIGAPMEDREKIFEWSNALVGADDPDYSTSPEDAREVSIQVLEYAHKLAAHRREHPGDDIATSLLEPDSDGKRLSSDEFAMFILLLLIAGNETTRNGASGGMLAFFQHPDQWQRLAGNRALLRTTADEIVRWVSPVNLFRRTALKDTEIRGQRIHAGDKVVIFYSSANRDEDIFADPYTFDIGRDPNPHIGFGGGGPHFCLGTHLARLELNVLFELLLDRMPDIRPAGEARRLRSNFINGIKEMPVRFAPSEPLSRTCFI</sequence>
<dbReference type="PANTHER" id="PTHR46696">
    <property type="entry name" value="P450, PUTATIVE (EUROFUNG)-RELATED"/>
    <property type="match status" value="1"/>
</dbReference>
<evidence type="ECO:0000256" key="6">
    <source>
        <dbReference type="ARBA" id="ARBA00023033"/>
    </source>
</evidence>
<gene>
    <name evidence="7" type="ORF">FB559_0987</name>
</gene>
<dbReference type="InterPro" id="IPR036396">
    <property type="entry name" value="Cyt_P450_sf"/>
</dbReference>
<dbReference type="PRINTS" id="PR00359">
    <property type="entry name" value="BP450"/>
</dbReference>
<comment type="similarity">
    <text evidence="1">Belongs to the cytochrome P450 family.</text>
</comment>
<dbReference type="GO" id="GO:0020037">
    <property type="term" value="F:heme binding"/>
    <property type="evidence" value="ECO:0007669"/>
    <property type="project" value="InterPro"/>
</dbReference>
<dbReference type="SUPFAM" id="SSF48264">
    <property type="entry name" value="Cytochrome P450"/>
    <property type="match status" value="1"/>
</dbReference>
<evidence type="ECO:0000313" key="8">
    <source>
        <dbReference type="Proteomes" id="UP000316096"/>
    </source>
</evidence>
<dbReference type="GO" id="GO:0008395">
    <property type="term" value="F:steroid hydroxylase activity"/>
    <property type="evidence" value="ECO:0007669"/>
    <property type="project" value="TreeGrafter"/>
</dbReference>
<evidence type="ECO:0000256" key="5">
    <source>
        <dbReference type="ARBA" id="ARBA00023004"/>
    </source>
</evidence>
<dbReference type="Pfam" id="PF00067">
    <property type="entry name" value="p450"/>
    <property type="match status" value="1"/>
</dbReference>
<dbReference type="CDD" id="cd11033">
    <property type="entry name" value="CYP142-like"/>
    <property type="match status" value="1"/>
</dbReference>
<evidence type="ECO:0000256" key="4">
    <source>
        <dbReference type="ARBA" id="ARBA00023002"/>
    </source>
</evidence>
<organism evidence="7 8">
    <name type="scientific">Actinoallomurus bryophytorum</name>
    <dbReference type="NCBI Taxonomy" id="1490222"/>
    <lineage>
        <taxon>Bacteria</taxon>
        <taxon>Bacillati</taxon>
        <taxon>Actinomycetota</taxon>
        <taxon>Actinomycetes</taxon>
        <taxon>Streptosporangiales</taxon>
        <taxon>Thermomonosporaceae</taxon>
        <taxon>Actinoallomurus</taxon>
    </lineage>
</organism>
<evidence type="ECO:0000256" key="2">
    <source>
        <dbReference type="ARBA" id="ARBA00022617"/>
    </source>
</evidence>
<dbReference type="GO" id="GO:0036199">
    <property type="term" value="F:cholest-4-en-3-one 26-monooxygenase activity"/>
    <property type="evidence" value="ECO:0007669"/>
    <property type="project" value="TreeGrafter"/>
</dbReference>
<comment type="caution">
    <text evidence="7">The sequence shown here is derived from an EMBL/GenBank/DDBJ whole genome shotgun (WGS) entry which is preliminary data.</text>
</comment>
<dbReference type="AlphaFoldDB" id="A0A543CEG2"/>
<dbReference type="RefSeq" id="WP_141953723.1">
    <property type="nucleotide sequence ID" value="NZ_VFOZ01000001.1"/>
</dbReference>
<dbReference type="PANTHER" id="PTHR46696:SF4">
    <property type="entry name" value="BIOTIN BIOSYNTHESIS CYTOCHROME P450"/>
    <property type="match status" value="1"/>
</dbReference>
<keyword evidence="3" id="KW-0479">Metal-binding</keyword>
<keyword evidence="6 7" id="KW-0503">Monooxygenase</keyword>
<dbReference type="GO" id="GO:0006707">
    <property type="term" value="P:cholesterol catabolic process"/>
    <property type="evidence" value="ECO:0007669"/>
    <property type="project" value="TreeGrafter"/>
</dbReference>
<dbReference type="GO" id="GO:0005506">
    <property type="term" value="F:iron ion binding"/>
    <property type="evidence" value="ECO:0007669"/>
    <property type="project" value="InterPro"/>
</dbReference>
<keyword evidence="5" id="KW-0408">Iron</keyword>
<protein>
    <submittedName>
        <fullName evidence="7">Cholest-4-en-3-one 26-monooxygenase</fullName>
    </submittedName>
</protein>
<keyword evidence="4" id="KW-0560">Oxidoreductase</keyword>
<dbReference type="EMBL" id="VFOZ01000001">
    <property type="protein sequence ID" value="TQL95484.1"/>
    <property type="molecule type" value="Genomic_DNA"/>
</dbReference>
<dbReference type="FunFam" id="1.10.630.10:FF:000018">
    <property type="entry name" value="Cytochrome P450 monooxygenase"/>
    <property type="match status" value="1"/>
</dbReference>
<name>A0A543CEG2_9ACTN</name>
<reference evidence="7 8" key="1">
    <citation type="submission" date="2019-06" db="EMBL/GenBank/DDBJ databases">
        <title>Sequencing the genomes of 1000 actinobacteria strains.</title>
        <authorList>
            <person name="Klenk H.-P."/>
        </authorList>
    </citation>
    <scope>NUCLEOTIDE SEQUENCE [LARGE SCALE GENOMIC DNA]</scope>
    <source>
        <strain evidence="7 8">DSM 102200</strain>
    </source>
</reference>
<dbReference type="InterPro" id="IPR002397">
    <property type="entry name" value="Cyt_P450_B"/>
</dbReference>
<accession>A0A543CEG2</accession>
<proteinExistence type="inferred from homology"/>
<dbReference type="Gene3D" id="1.10.630.10">
    <property type="entry name" value="Cytochrome P450"/>
    <property type="match status" value="1"/>
</dbReference>